<dbReference type="Gene3D" id="3.30.1370.10">
    <property type="entry name" value="K Homology domain, type 1"/>
    <property type="match status" value="1"/>
</dbReference>
<dbReference type="GO" id="GO:0006402">
    <property type="term" value="P:mRNA catabolic process"/>
    <property type="evidence" value="ECO:0007669"/>
    <property type="project" value="UniProtKB-UniRule"/>
</dbReference>
<dbReference type="InterPro" id="IPR004088">
    <property type="entry name" value="KH_dom_type_1"/>
</dbReference>
<dbReference type="InterPro" id="IPR006674">
    <property type="entry name" value="HD_domain"/>
</dbReference>
<comment type="function">
    <text evidence="5">Endoribonuclease that initiates mRNA decay.</text>
</comment>
<keyword evidence="5" id="KW-0472">Membrane</keyword>
<dbReference type="SUPFAM" id="SSF54791">
    <property type="entry name" value="Eukaryotic type KH-domain (KH-domain type I)"/>
    <property type="match status" value="1"/>
</dbReference>
<evidence type="ECO:0000259" key="8">
    <source>
        <dbReference type="PROSITE" id="PS51831"/>
    </source>
</evidence>
<evidence type="ECO:0000256" key="2">
    <source>
        <dbReference type="ARBA" id="ARBA00022759"/>
    </source>
</evidence>
<protein>
    <recommendedName>
        <fullName evidence="5 6">Ribonuclease Y</fullName>
        <shortName evidence="5">RNase Y</shortName>
        <ecNumber evidence="5 6">3.1.-.-</ecNumber>
    </recommendedName>
</protein>
<sequence length="510" mass="57282">MDINIALTLGGVMAILVGILLGYLLRWFLSVSKRGSVEVEIKEVLLSAKEEAQSIIEEADRKTEAREKELRKEEKEIEERLKKTEERFIKKEEFLDKRQLDIDEELEQIKVKSAEIERINKKIQAEGDAVKRELERIAHFSESGAREELLKRVEKNHEEDILVRIKKLETEGASRLASTAQSILATAIQRLATSTAAEAMTTTVSIPSDEIKGKIIGKEGRNIRTFERASGVELIIDDTPGSIAISSFDPIRREVARVALEALIEDGRIQPAKIEEAVEKAHEEVNKITKEAGERAAYECGVFNLDPRVSAILGRLHFRTSYGQNVLQHSIEMAHISGMLAEELGANVAVAKAGALLHDIGKAVDHEVQGTHVEIGRRILQKFEIDPQVIQAMQSHHEEYPYETIESIIVQTADAISGGRPGARRDSVERYIKRLDDLEGIARSFPVVEKTYALQAGRELRVFVKPEEITDLEAINLAREIALRIEKELKYPGEIKVAVIRESRAVEYAR</sequence>
<dbReference type="PROSITE" id="PS50084">
    <property type="entry name" value="KH_TYPE_1"/>
    <property type="match status" value="1"/>
</dbReference>
<evidence type="ECO:0000256" key="6">
    <source>
        <dbReference type="NCBIfam" id="TIGR03319"/>
    </source>
</evidence>
<dbReference type="SMART" id="SM00322">
    <property type="entry name" value="KH"/>
    <property type="match status" value="1"/>
</dbReference>
<dbReference type="InterPro" id="IPR003607">
    <property type="entry name" value="HD/PDEase_dom"/>
</dbReference>
<dbReference type="NCBIfam" id="TIGR03319">
    <property type="entry name" value="RNase_Y"/>
    <property type="match status" value="1"/>
</dbReference>
<evidence type="ECO:0000256" key="1">
    <source>
        <dbReference type="ARBA" id="ARBA00022722"/>
    </source>
</evidence>
<dbReference type="GO" id="GO:0003723">
    <property type="term" value="F:RNA binding"/>
    <property type="evidence" value="ECO:0007669"/>
    <property type="project" value="UniProtKB-UniRule"/>
</dbReference>
<feature type="coiled-coil region" evidence="7">
    <location>
        <begin position="42"/>
        <end position="126"/>
    </location>
</feature>
<dbReference type="InterPro" id="IPR022711">
    <property type="entry name" value="RNase_Y_N"/>
</dbReference>
<comment type="similarity">
    <text evidence="5">Belongs to the RNase Y family.</text>
</comment>
<dbReference type="EC" id="3.1.-.-" evidence="5 6"/>
<accession>A0A1G2SDP2</accession>
<dbReference type="CDD" id="cd22431">
    <property type="entry name" value="KH-I_RNaseY"/>
    <property type="match status" value="1"/>
</dbReference>
<evidence type="ECO:0000313" key="10">
    <source>
        <dbReference type="Proteomes" id="UP000177987"/>
    </source>
</evidence>
<dbReference type="HAMAP" id="MF_00335">
    <property type="entry name" value="RNase_Y"/>
    <property type="match status" value="1"/>
</dbReference>
<dbReference type="SMART" id="SM00471">
    <property type="entry name" value="HDc"/>
    <property type="match status" value="1"/>
</dbReference>
<dbReference type="AlphaFoldDB" id="A0A1G2SDP2"/>
<dbReference type="Pfam" id="PF12072">
    <property type="entry name" value="RNase_Y_N"/>
    <property type="match status" value="1"/>
</dbReference>
<name>A0A1G2SDP2_9BACT</name>
<keyword evidence="5" id="KW-1133">Transmembrane helix</keyword>
<feature type="domain" description="HD" evidence="8">
    <location>
        <begin position="326"/>
        <end position="419"/>
    </location>
</feature>
<dbReference type="GO" id="GO:0016787">
    <property type="term" value="F:hydrolase activity"/>
    <property type="evidence" value="ECO:0007669"/>
    <property type="project" value="UniProtKB-KW"/>
</dbReference>
<dbReference type="SUPFAM" id="SSF109604">
    <property type="entry name" value="HD-domain/PDEase-like"/>
    <property type="match status" value="1"/>
</dbReference>
<gene>
    <name evidence="5" type="primary">rny</name>
    <name evidence="9" type="ORF">A2937_00965</name>
</gene>
<dbReference type="PANTHER" id="PTHR12826:SF15">
    <property type="entry name" value="RIBONUCLEASE Y"/>
    <property type="match status" value="1"/>
</dbReference>
<dbReference type="InterPro" id="IPR017705">
    <property type="entry name" value="Ribonuclease_Y"/>
</dbReference>
<dbReference type="Pfam" id="PF01966">
    <property type="entry name" value="HD"/>
    <property type="match status" value="1"/>
</dbReference>
<comment type="caution">
    <text evidence="9">The sequence shown here is derived from an EMBL/GenBank/DDBJ whole genome shotgun (WGS) entry which is preliminary data.</text>
</comment>
<dbReference type="Pfam" id="PF00013">
    <property type="entry name" value="KH_1"/>
    <property type="match status" value="1"/>
</dbReference>
<dbReference type="InterPro" id="IPR006675">
    <property type="entry name" value="HDIG_dom"/>
</dbReference>
<reference evidence="9 10" key="1">
    <citation type="journal article" date="2016" name="Nat. Commun.">
        <title>Thousands of microbial genomes shed light on interconnected biogeochemical processes in an aquifer system.</title>
        <authorList>
            <person name="Anantharaman K."/>
            <person name="Brown C.T."/>
            <person name="Hug L.A."/>
            <person name="Sharon I."/>
            <person name="Castelle C.J."/>
            <person name="Probst A.J."/>
            <person name="Thomas B.C."/>
            <person name="Singh A."/>
            <person name="Wilkins M.J."/>
            <person name="Karaoz U."/>
            <person name="Brodie E.L."/>
            <person name="Williams K.H."/>
            <person name="Hubbard S.S."/>
            <person name="Banfield J.F."/>
        </authorList>
    </citation>
    <scope>NUCLEOTIDE SEQUENCE [LARGE SCALE GENOMIC DNA]</scope>
</reference>
<evidence type="ECO:0000256" key="3">
    <source>
        <dbReference type="ARBA" id="ARBA00022801"/>
    </source>
</evidence>
<evidence type="ECO:0000256" key="4">
    <source>
        <dbReference type="ARBA" id="ARBA00022884"/>
    </source>
</evidence>
<dbReference type="PANTHER" id="PTHR12826">
    <property type="entry name" value="RIBONUCLEASE Y"/>
    <property type="match status" value="1"/>
</dbReference>
<dbReference type="InterPro" id="IPR036612">
    <property type="entry name" value="KH_dom_type_1_sf"/>
</dbReference>
<keyword evidence="5" id="KW-0812">Transmembrane</keyword>
<dbReference type="EMBL" id="MHUW01000020">
    <property type="protein sequence ID" value="OHA83120.1"/>
    <property type="molecule type" value="Genomic_DNA"/>
</dbReference>
<keyword evidence="2 5" id="KW-0255">Endonuclease</keyword>
<dbReference type="STRING" id="1802727.A2937_00965"/>
<keyword evidence="3 5" id="KW-0378">Hydrolase</keyword>
<organism evidence="9 10">
    <name type="scientific">Candidatus Yonathbacteria bacterium RIFCSPLOWO2_01_FULL_47_33b</name>
    <dbReference type="NCBI Taxonomy" id="1802727"/>
    <lineage>
        <taxon>Bacteria</taxon>
        <taxon>Candidatus Yonathiibacteriota</taxon>
    </lineage>
</organism>
<keyword evidence="5" id="KW-1003">Cell membrane</keyword>
<keyword evidence="4 5" id="KW-0694">RNA-binding</keyword>
<keyword evidence="1 5" id="KW-0540">Nuclease</keyword>
<dbReference type="InterPro" id="IPR004087">
    <property type="entry name" value="KH_dom"/>
</dbReference>
<evidence type="ECO:0000256" key="7">
    <source>
        <dbReference type="SAM" id="Coils"/>
    </source>
</evidence>
<comment type="subcellular location">
    <subcellularLocation>
        <location evidence="5">Cell membrane</location>
        <topology evidence="5">Single-pass membrane protein</topology>
    </subcellularLocation>
</comment>
<dbReference type="CDD" id="cd00077">
    <property type="entry name" value="HDc"/>
    <property type="match status" value="1"/>
</dbReference>
<dbReference type="GO" id="GO:0004521">
    <property type="term" value="F:RNA endonuclease activity"/>
    <property type="evidence" value="ECO:0007669"/>
    <property type="project" value="UniProtKB-UniRule"/>
</dbReference>
<dbReference type="NCBIfam" id="TIGR00277">
    <property type="entry name" value="HDIG"/>
    <property type="match status" value="1"/>
</dbReference>
<feature type="transmembrane region" description="Helical" evidence="5">
    <location>
        <begin position="6"/>
        <end position="25"/>
    </location>
</feature>
<dbReference type="PROSITE" id="PS51831">
    <property type="entry name" value="HD"/>
    <property type="match status" value="1"/>
</dbReference>
<dbReference type="Gene3D" id="1.10.3210.10">
    <property type="entry name" value="Hypothetical protein af1432"/>
    <property type="match status" value="1"/>
</dbReference>
<evidence type="ECO:0000313" key="9">
    <source>
        <dbReference type="EMBL" id="OHA83120.1"/>
    </source>
</evidence>
<proteinExistence type="inferred from homology"/>
<dbReference type="Proteomes" id="UP000177987">
    <property type="component" value="Unassembled WGS sequence"/>
</dbReference>
<dbReference type="GO" id="GO:0005886">
    <property type="term" value="C:plasma membrane"/>
    <property type="evidence" value="ECO:0007669"/>
    <property type="project" value="UniProtKB-SubCell"/>
</dbReference>
<evidence type="ECO:0000256" key="5">
    <source>
        <dbReference type="HAMAP-Rule" id="MF_00335"/>
    </source>
</evidence>
<keyword evidence="7" id="KW-0175">Coiled coil</keyword>